<protein>
    <submittedName>
        <fullName evidence="1">Uncharacterized protein</fullName>
    </submittedName>
</protein>
<dbReference type="EMBL" id="WAEM01000002">
    <property type="protein sequence ID" value="KAB1156919.1"/>
    <property type="molecule type" value="Genomic_DNA"/>
</dbReference>
<accession>A0A7J5AIS6</accession>
<evidence type="ECO:0000313" key="2">
    <source>
        <dbReference type="Proteomes" id="UP000490922"/>
    </source>
</evidence>
<keyword evidence="2" id="KW-1185">Reference proteome</keyword>
<reference evidence="1 2" key="1">
    <citation type="submission" date="2019-09" db="EMBL/GenBank/DDBJ databases">
        <title>Flavobacterium sp. nov., isolated from glacier ice.</title>
        <authorList>
            <person name="Liu Q."/>
        </authorList>
    </citation>
    <scope>NUCLEOTIDE SEQUENCE [LARGE SCALE GENOMIC DNA]</scope>
    <source>
        <strain evidence="1 2">NBRC 112527</strain>
    </source>
</reference>
<dbReference type="Proteomes" id="UP000490922">
    <property type="component" value="Unassembled WGS sequence"/>
</dbReference>
<organism evidence="1 2">
    <name type="scientific">Flavobacterium luteum</name>
    <dbReference type="NCBI Taxonomy" id="2026654"/>
    <lineage>
        <taxon>Bacteria</taxon>
        <taxon>Pseudomonadati</taxon>
        <taxon>Bacteroidota</taxon>
        <taxon>Flavobacteriia</taxon>
        <taxon>Flavobacteriales</taxon>
        <taxon>Flavobacteriaceae</taxon>
        <taxon>Flavobacterium</taxon>
    </lineage>
</organism>
<name>A0A7J5AIS6_9FLAO</name>
<gene>
    <name evidence="1" type="ORF">F6464_06095</name>
</gene>
<dbReference type="AlphaFoldDB" id="A0A7J5AIS6"/>
<sequence>MNTTAIDLLTEKLKNAPQSVLERVIGYIDALVEPQNSKPYSLSKEQQQILDSQLDSSKDAYTDAETLYDDLKKKYEL</sequence>
<proteinExistence type="predicted"/>
<dbReference type="OrthoDB" id="1372553at2"/>
<dbReference type="RefSeq" id="WP_151106913.1">
    <property type="nucleotide sequence ID" value="NZ_WAEM01000002.1"/>
</dbReference>
<evidence type="ECO:0000313" key="1">
    <source>
        <dbReference type="EMBL" id="KAB1156919.1"/>
    </source>
</evidence>
<comment type="caution">
    <text evidence="1">The sequence shown here is derived from an EMBL/GenBank/DDBJ whole genome shotgun (WGS) entry which is preliminary data.</text>
</comment>